<dbReference type="AlphaFoldDB" id="C6XR23"/>
<sequence>MKYFSPPIDALTVEIDEYVNLPNLENEEWIDKPACQDLISFRNQSLAEVHQKLLRSGNKGYFPSNSETFKWRSKILTLIALGVNIEEQFVISPHPPYQTGILYTLQFSPIE</sequence>
<protein>
    <submittedName>
        <fullName evidence="1">Uncharacterized protein</fullName>
    </submittedName>
</protein>
<dbReference type="EMBL" id="CP001678">
    <property type="protein sequence ID" value="ACT60554.1"/>
    <property type="molecule type" value="Genomic_DNA"/>
</dbReference>
<dbReference type="Proteomes" id="UP000002745">
    <property type="component" value="Chromosome"/>
</dbReference>
<keyword evidence="2" id="KW-1185">Reference proteome</keyword>
<reference evidence="2" key="1">
    <citation type="journal article" date="2011" name="J. Bacteriol.">
        <title>Genome sequences of eight morphologically diverse alphaproteobacteria.</title>
        <authorList>
            <consortium name="US DOE Joint Genome Institute"/>
            <person name="Brown P.J."/>
            <person name="Kysela D.T."/>
            <person name="Buechlein A."/>
            <person name="Hemmerich C."/>
            <person name="Brun Y.V."/>
        </authorList>
    </citation>
    <scope>NUCLEOTIDE SEQUENCE [LARGE SCALE GENOMIC DNA]</scope>
    <source>
        <strain evidence="2">ATCC 49814 / DSM 5838 / IFAM 1418</strain>
    </source>
</reference>
<name>C6XR23_HIRBI</name>
<dbReference type="KEGG" id="hba:Hbal_2882"/>
<accession>C6XR23</accession>
<evidence type="ECO:0000313" key="2">
    <source>
        <dbReference type="Proteomes" id="UP000002745"/>
    </source>
</evidence>
<organism evidence="1 2">
    <name type="scientific">Hirschia baltica (strain ATCC 49814 / DSM 5838 / IFAM 1418)</name>
    <dbReference type="NCBI Taxonomy" id="582402"/>
    <lineage>
        <taxon>Bacteria</taxon>
        <taxon>Pseudomonadati</taxon>
        <taxon>Pseudomonadota</taxon>
        <taxon>Alphaproteobacteria</taxon>
        <taxon>Hyphomonadales</taxon>
        <taxon>Hyphomonadaceae</taxon>
        <taxon>Hirschia</taxon>
    </lineage>
</organism>
<proteinExistence type="predicted"/>
<gene>
    <name evidence="1" type="ordered locus">Hbal_2882</name>
</gene>
<evidence type="ECO:0000313" key="1">
    <source>
        <dbReference type="EMBL" id="ACT60554.1"/>
    </source>
</evidence>
<dbReference type="RefSeq" id="WP_015828704.1">
    <property type="nucleotide sequence ID" value="NC_012982.1"/>
</dbReference>
<dbReference type="HOGENOM" id="CLU_2154890_0_0_5"/>
<dbReference type="STRING" id="582402.Hbal_2882"/>